<dbReference type="InterPro" id="IPR051033">
    <property type="entry name" value="SH3BGR"/>
</dbReference>
<dbReference type="PANTHER" id="PTHR12232:SF0">
    <property type="entry name" value="THIOREDOXIN DOMAIN-CONTAINING PROTEIN"/>
    <property type="match status" value="1"/>
</dbReference>
<reference evidence="2 3" key="1">
    <citation type="submission" date="2019-10" db="EMBL/GenBank/DDBJ databases">
        <title>Assembly and Annotation for the nematode Trichostrongylus colubriformis.</title>
        <authorList>
            <person name="Martin J."/>
        </authorList>
    </citation>
    <scope>NUCLEOTIDE SEQUENCE [LARGE SCALE GENOMIC DNA]</scope>
    <source>
        <strain evidence="2">G859</strain>
        <tissue evidence="2">Whole worm</tissue>
    </source>
</reference>
<proteinExistence type="predicted"/>
<dbReference type="Proteomes" id="UP001331761">
    <property type="component" value="Unassembled WGS sequence"/>
</dbReference>
<sequence length="160" mass="18305">GNEPQRMFMREHAVKDNVKGNPLPPQFFYNEEYLGNFIDFEEAVEDDRIHEFLRLVAPKASEPEESNENEKEDKSDKKNENGVAGTHDEGEGEDEEEGEEEEDEEEEEGEGEDEEEGEGEDEEVGEDEEETTIAIPDTTTEIPQTPYDTLFPLNEMFPAE</sequence>
<dbReference type="PANTHER" id="PTHR12232">
    <property type="entry name" value="SH3 DOMAIN-BINDING GLUTAMIC ACID-RICH-LIKE PROTEIN"/>
    <property type="match status" value="1"/>
</dbReference>
<feature type="region of interest" description="Disordered" evidence="1">
    <location>
        <begin position="55"/>
        <end position="160"/>
    </location>
</feature>
<feature type="compositionally biased region" description="Basic and acidic residues" evidence="1">
    <location>
        <begin position="68"/>
        <end position="80"/>
    </location>
</feature>
<dbReference type="Gene3D" id="3.40.30.10">
    <property type="entry name" value="Glutaredoxin"/>
    <property type="match status" value="1"/>
</dbReference>
<protein>
    <submittedName>
        <fullName evidence="2">Glutaredoxin domain-containing protein</fullName>
    </submittedName>
</protein>
<evidence type="ECO:0000256" key="1">
    <source>
        <dbReference type="SAM" id="MobiDB-lite"/>
    </source>
</evidence>
<feature type="non-terminal residue" evidence="2">
    <location>
        <position position="1"/>
    </location>
</feature>
<dbReference type="InterPro" id="IPR006993">
    <property type="entry name" value="Glut_rich_SH3-bd"/>
</dbReference>
<name>A0AAN8FRP1_TRICO</name>
<dbReference type="AlphaFoldDB" id="A0AAN8FRP1"/>
<feature type="compositionally biased region" description="Polar residues" evidence="1">
    <location>
        <begin position="137"/>
        <end position="147"/>
    </location>
</feature>
<feature type="compositionally biased region" description="Acidic residues" evidence="1">
    <location>
        <begin position="90"/>
        <end position="131"/>
    </location>
</feature>
<dbReference type="Pfam" id="PF04908">
    <property type="entry name" value="SH3BGR"/>
    <property type="match status" value="1"/>
</dbReference>
<evidence type="ECO:0000313" key="2">
    <source>
        <dbReference type="EMBL" id="KAK5983707.1"/>
    </source>
</evidence>
<dbReference type="GO" id="GO:0005737">
    <property type="term" value="C:cytoplasm"/>
    <property type="evidence" value="ECO:0007669"/>
    <property type="project" value="TreeGrafter"/>
</dbReference>
<accession>A0AAN8FRP1</accession>
<organism evidence="2 3">
    <name type="scientific">Trichostrongylus colubriformis</name>
    <name type="common">Black scour worm</name>
    <dbReference type="NCBI Taxonomy" id="6319"/>
    <lineage>
        <taxon>Eukaryota</taxon>
        <taxon>Metazoa</taxon>
        <taxon>Ecdysozoa</taxon>
        <taxon>Nematoda</taxon>
        <taxon>Chromadorea</taxon>
        <taxon>Rhabditida</taxon>
        <taxon>Rhabditina</taxon>
        <taxon>Rhabditomorpha</taxon>
        <taxon>Strongyloidea</taxon>
        <taxon>Trichostrongylidae</taxon>
        <taxon>Trichostrongylus</taxon>
    </lineage>
</organism>
<gene>
    <name evidence="2" type="ORF">GCK32_012785</name>
</gene>
<keyword evidence="3" id="KW-1185">Reference proteome</keyword>
<dbReference type="EMBL" id="WIXE01003696">
    <property type="protein sequence ID" value="KAK5983707.1"/>
    <property type="molecule type" value="Genomic_DNA"/>
</dbReference>
<evidence type="ECO:0000313" key="3">
    <source>
        <dbReference type="Proteomes" id="UP001331761"/>
    </source>
</evidence>
<comment type="caution">
    <text evidence="2">The sequence shown here is derived from an EMBL/GenBank/DDBJ whole genome shotgun (WGS) entry which is preliminary data.</text>
</comment>